<proteinExistence type="predicted"/>
<protein>
    <submittedName>
        <fullName evidence="1">Uncharacterized protein</fullName>
    </submittedName>
</protein>
<organism evidence="1">
    <name type="scientific">Anguilla anguilla</name>
    <name type="common">European freshwater eel</name>
    <name type="synonym">Muraena anguilla</name>
    <dbReference type="NCBI Taxonomy" id="7936"/>
    <lineage>
        <taxon>Eukaryota</taxon>
        <taxon>Metazoa</taxon>
        <taxon>Chordata</taxon>
        <taxon>Craniata</taxon>
        <taxon>Vertebrata</taxon>
        <taxon>Euteleostomi</taxon>
        <taxon>Actinopterygii</taxon>
        <taxon>Neopterygii</taxon>
        <taxon>Teleostei</taxon>
        <taxon>Anguilliformes</taxon>
        <taxon>Anguillidae</taxon>
        <taxon>Anguilla</taxon>
    </lineage>
</organism>
<accession>A0A0E9QLV3</accession>
<dbReference type="EMBL" id="GBXM01091287">
    <property type="protein sequence ID" value="JAH17290.1"/>
    <property type="molecule type" value="Transcribed_RNA"/>
</dbReference>
<dbReference type="AlphaFoldDB" id="A0A0E9QLV3"/>
<reference evidence="1" key="2">
    <citation type="journal article" date="2015" name="Fish Shellfish Immunol.">
        <title>Early steps in the European eel (Anguilla anguilla)-Vibrio vulnificus interaction in the gills: Role of the RtxA13 toxin.</title>
        <authorList>
            <person name="Callol A."/>
            <person name="Pajuelo D."/>
            <person name="Ebbesson L."/>
            <person name="Teles M."/>
            <person name="MacKenzie S."/>
            <person name="Amaro C."/>
        </authorList>
    </citation>
    <scope>NUCLEOTIDE SEQUENCE</scope>
</reference>
<reference evidence="1" key="1">
    <citation type="submission" date="2014-11" db="EMBL/GenBank/DDBJ databases">
        <authorList>
            <person name="Amaro Gonzalez C."/>
        </authorList>
    </citation>
    <scope>NUCLEOTIDE SEQUENCE</scope>
</reference>
<name>A0A0E9QLV3_ANGAN</name>
<sequence>MDGAITLFLKAPPKFGRVQVALTTSQWGELHLRLPGMTLWVCPPKTNQPLLS</sequence>
<evidence type="ECO:0000313" key="1">
    <source>
        <dbReference type="EMBL" id="JAH17290.1"/>
    </source>
</evidence>